<proteinExistence type="predicted"/>
<evidence type="ECO:0000313" key="1">
    <source>
        <dbReference type="EMBL" id="JAE11309.1"/>
    </source>
</evidence>
<reference evidence="1" key="2">
    <citation type="journal article" date="2015" name="Data Brief">
        <title>Shoot transcriptome of the giant reed, Arundo donax.</title>
        <authorList>
            <person name="Barrero R.A."/>
            <person name="Guerrero F.D."/>
            <person name="Moolhuijzen P."/>
            <person name="Goolsby J.A."/>
            <person name="Tidwell J."/>
            <person name="Bellgard S.E."/>
            <person name="Bellgard M.I."/>
        </authorList>
    </citation>
    <scope>NUCLEOTIDE SEQUENCE</scope>
    <source>
        <tissue evidence="1">Shoot tissue taken approximately 20 cm above the soil surface</tissue>
    </source>
</reference>
<dbReference type="AlphaFoldDB" id="A0A0A9FJ95"/>
<organism evidence="1">
    <name type="scientific">Arundo donax</name>
    <name type="common">Giant reed</name>
    <name type="synonym">Donax arundinaceus</name>
    <dbReference type="NCBI Taxonomy" id="35708"/>
    <lineage>
        <taxon>Eukaryota</taxon>
        <taxon>Viridiplantae</taxon>
        <taxon>Streptophyta</taxon>
        <taxon>Embryophyta</taxon>
        <taxon>Tracheophyta</taxon>
        <taxon>Spermatophyta</taxon>
        <taxon>Magnoliopsida</taxon>
        <taxon>Liliopsida</taxon>
        <taxon>Poales</taxon>
        <taxon>Poaceae</taxon>
        <taxon>PACMAD clade</taxon>
        <taxon>Arundinoideae</taxon>
        <taxon>Arundineae</taxon>
        <taxon>Arundo</taxon>
    </lineage>
</organism>
<reference evidence="1" key="1">
    <citation type="submission" date="2014-09" db="EMBL/GenBank/DDBJ databases">
        <authorList>
            <person name="Magalhaes I.L.F."/>
            <person name="Oliveira U."/>
            <person name="Santos F.R."/>
            <person name="Vidigal T.H.D.A."/>
            <person name="Brescovit A.D."/>
            <person name="Santos A.J."/>
        </authorList>
    </citation>
    <scope>NUCLEOTIDE SEQUENCE</scope>
    <source>
        <tissue evidence="1">Shoot tissue taken approximately 20 cm above the soil surface</tissue>
    </source>
</reference>
<sequence length="33" mass="3689">MLIYDLAELYGTMLISELFSVQSLSCLKHVLSA</sequence>
<dbReference type="EMBL" id="GBRH01186587">
    <property type="protein sequence ID" value="JAE11309.1"/>
    <property type="molecule type" value="Transcribed_RNA"/>
</dbReference>
<protein>
    <submittedName>
        <fullName evidence="1">Uncharacterized protein</fullName>
    </submittedName>
</protein>
<accession>A0A0A9FJ95</accession>
<name>A0A0A9FJ95_ARUDO</name>